<evidence type="ECO:0000313" key="2">
    <source>
        <dbReference type="EMBL" id="QPQ54570.1"/>
    </source>
</evidence>
<dbReference type="Pfam" id="PF13641">
    <property type="entry name" value="Glyco_tranf_2_3"/>
    <property type="match status" value="1"/>
</dbReference>
<protein>
    <submittedName>
        <fullName evidence="2">Glycosyl transferase family protein</fullName>
    </submittedName>
</protein>
<dbReference type="EMBL" id="CP065592">
    <property type="protein sequence ID" value="QPQ54570.1"/>
    <property type="molecule type" value="Genomic_DNA"/>
</dbReference>
<dbReference type="RefSeq" id="WP_200971096.1">
    <property type="nucleotide sequence ID" value="NZ_CP065592.1"/>
</dbReference>
<dbReference type="Gene3D" id="3.90.550.10">
    <property type="entry name" value="Spore Coat Polysaccharide Biosynthesis Protein SpsA, Chain A"/>
    <property type="match status" value="1"/>
</dbReference>
<evidence type="ECO:0000313" key="3">
    <source>
        <dbReference type="Proteomes" id="UP000594873"/>
    </source>
</evidence>
<dbReference type="AlphaFoldDB" id="A0A7T2GIN2"/>
<dbReference type="KEGG" id="sflv:IC614_09550"/>
<keyword evidence="2" id="KW-0808">Transferase</keyword>
<keyword evidence="1" id="KW-0472">Membrane</keyword>
<accession>A0A7T2GIN2</accession>
<dbReference type="SUPFAM" id="SSF53448">
    <property type="entry name" value="Nucleotide-diphospho-sugar transferases"/>
    <property type="match status" value="1"/>
</dbReference>
<dbReference type="GO" id="GO:0016740">
    <property type="term" value="F:transferase activity"/>
    <property type="evidence" value="ECO:0007669"/>
    <property type="project" value="UniProtKB-KW"/>
</dbReference>
<keyword evidence="3" id="KW-1185">Reference proteome</keyword>
<reference evidence="2 3" key="1">
    <citation type="submission" date="2020-11" db="EMBL/GenBank/DDBJ databases">
        <title>Genome seq and assembly of Sphingosinicella sp.</title>
        <authorList>
            <person name="Chhetri G."/>
        </authorList>
    </citation>
    <scope>NUCLEOTIDE SEQUENCE [LARGE SCALE GENOMIC DNA]</scope>
    <source>
        <strain evidence="2 3">UDD2</strain>
    </source>
</reference>
<dbReference type="Proteomes" id="UP000594873">
    <property type="component" value="Chromosome"/>
</dbReference>
<keyword evidence="1" id="KW-0812">Transmembrane</keyword>
<dbReference type="InterPro" id="IPR029044">
    <property type="entry name" value="Nucleotide-diphossugar_trans"/>
</dbReference>
<feature type="transmembrane region" description="Helical" evidence="1">
    <location>
        <begin position="404"/>
        <end position="423"/>
    </location>
</feature>
<sequence length="447" mass="49615">MRELALFAGSGFLMLGLNELLVDLIWFKTCLARFWKKTGFENRGSDKIGRFPAIPSQPRLAVFIPAWRESDVIGAMLTTTLSRLHYENYRLYVGCYPNDPETIGAVEAVDDPRVRLVVGPRPGGTTKADCLNTIWRAMREDEARQGYPFAAVVLHDAEDVVHPDSFAWFGALIGRYDMIQLPVVPLIDSRSRWIAGHYADEFAESHLKDQAVRQHVGAALPSAGVGCAFARDCLAALAGPGAPGPFDAESLTEDYELGLKIGRPGRALFLRCRDAEGRLVATGEHFPAHWRAAIAQKSRWIAGIALAGWDRLGWRGGVGERWMRLRDRQPLLVALVTLTGYGVAAAWLLLQAFGRAEESPLDLPVLAGLAWANALLFAWRLTLRFCFTASVYGWREGLRAVPRMLVSTLILIHAALHATRLYVHMLRSGVTRWHKTSHIFPAELSGR</sequence>
<feature type="transmembrane region" description="Helical" evidence="1">
    <location>
        <begin position="6"/>
        <end position="27"/>
    </location>
</feature>
<keyword evidence="1" id="KW-1133">Transmembrane helix</keyword>
<dbReference type="NCBIfam" id="NF011307">
    <property type="entry name" value="PRK14716.1-5"/>
    <property type="match status" value="1"/>
</dbReference>
<name>A0A7T2GIN2_9SPHN</name>
<organism evidence="2 3">
    <name type="scientific">Allosphingosinicella flava</name>
    <dbReference type="NCBI Taxonomy" id="2771430"/>
    <lineage>
        <taxon>Bacteria</taxon>
        <taxon>Pseudomonadati</taxon>
        <taxon>Pseudomonadota</taxon>
        <taxon>Alphaproteobacteria</taxon>
        <taxon>Sphingomonadales</taxon>
        <taxon>Sphingomonadaceae</taxon>
        <taxon>Allosphingosinicella</taxon>
    </lineage>
</organism>
<evidence type="ECO:0000256" key="1">
    <source>
        <dbReference type="SAM" id="Phobius"/>
    </source>
</evidence>
<proteinExistence type="predicted"/>
<feature type="transmembrane region" description="Helical" evidence="1">
    <location>
        <begin position="331"/>
        <end position="350"/>
    </location>
</feature>
<feature type="transmembrane region" description="Helical" evidence="1">
    <location>
        <begin position="370"/>
        <end position="392"/>
    </location>
</feature>
<gene>
    <name evidence="2" type="ORF">IC614_09550</name>
</gene>